<feature type="transmembrane region" description="Helical" evidence="9">
    <location>
        <begin position="131"/>
        <end position="149"/>
    </location>
</feature>
<keyword evidence="12" id="KW-1185">Reference proteome</keyword>
<feature type="transmembrane region" description="Helical" evidence="9">
    <location>
        <begin position="307"/>
        <end position="329"/>
    </location>
</feature>
<comment type="similarity">
    <text evidence="2 7">Belongs to the major facilitator superfamily. Sugar transporter (TC 2.A.1.1) family.</text>
</comment>
<feature type="transmembrane region" description="Helical" evidence="9">
    <location>
        <begin position="349"/>
        <end position="368"/>
    </location>
</feature>
<keyword evidence="6 9" id="KW-0472">Membrane</keyword>
<dbReference type="SUPFAM" id="SSF103473">
    <property type="entry name" value="MFS general substrate transporter"/>
    <property type="match status" value="1"/>
</dbReference>
<evidence type="ECO:0000256" key="1">
    <source>
        <dbReference type="ARBA" id="ARBA00004651"/>
    </source>
</evidence>
<dbReference type="InterPro" id="IPR020846">
    <property type="entry name" value="MFS_dom"/>
</dbReference>
<accession>A0A7K1LGU2</accession>
<feature type="transmembrane region" description="Helical" evidence="9">
    <location>
        <begin position="380"/>
        <end position="401"/>
    </location>
</feature>
<protein>
    <submittedName>
        <fullName evidence="11">Sugar porter family MFS transporter</fullName>
    </submittedName>
</protein>
<keyword evidence="5 9" id="KW-1133">Transmembrane helix</keyword>
<feature type="transmembrane region" description="Helical" evidence="9">
    <location>
        <begin position="407"/>
        <end position="435"/>
    </location>
</feature>
<dbReference type="InterPro" id="IPR036259">
    <property type="entry name" value="MFS_trans_sf"/>
</dbReference>
<feature type="compositionally biased region" description="Basic and acidic residues" evidence="8">
    <location>
        <begin position="282"/>
        <end position="291"/>
    </location>
</feature>
<proteinExistence type="inferred from homology"/>
<dbReference type="NCBIfam" id="TIGR00879">
    <property type="entry name" value="SP"/>
    <property type="match status" value="1"/>
</dbReference>
<reference evidence="11 12" key="1">
    <citation type="submission" date="2019-12" db="EMBL/GenBank/DDBJ databases">
        <authorList>
            <person name="Li J."/>
            <person name="Shi Y."/>
            <person name="Xu G."/>
            <person name="Xiao D."/>
            <person name="Ran X."/>
        </authorList>
    </citation>
    <scope>NUCLEOTIDE SEQUENCE [LARGE SCALE GENOMIC DNA]</scope>
    <source>
        <strain evidence="11 12">JCM 15915</strain>
    </source>
</reference>
<feature type="transmembrane region" description="Helical" evidence="9">
    <location>
        <begin position="195"/>
        <end position="213"/>
    </location>
</feature>
<feature type="region of interest" description="Disordered" evidence="8">
    <location>
        <begin position="282"/>
        <end position="301"/>
    </location>
</feature>
<sequence>MGEKCDPGLVGARSLNYGVPQAINRLLTSQPMRVRIPHRADAGAGTPRKASTVRQHHRLITTKTVFVLGALGALLFGYDNGIVAAAILFVPDELPLSPTVEGLVVSSGVIGAMVGSISSGPLADKIGRQRMLLAAAVVFLIGAAGAGAAPTAEVLVASRLVLGLGIGISSVVVPLYLAEMAPASRRGIATSMNQYLIVVGTGVAGGVGFVLSFSGSWRWMLLIGVFPALVLLLGMLFMPDTPRSLTRRGYPERAHDVLRTIRNDPAEADAEYAEISAVAAKDMEDRSDKGPDGTGSGKASGRWSEGWVAKLLVIGVLLAVFQQVTGINAVVYYSPSVLTDLGLTPTQSLLFSFLNGMLNIATIAVVVHMKIVDRRGRKPLLLTGVAGLIVSTAAIGLVTIFGEPGSVVQVVVTILAFVLFTNVFSATWGPVLWVILAEIFPLRIRGFAMGIATLFNWLAAFAVSQSFPVLQSHVGAGPIMLAFAVIGVVIVPIVMRWVPETKDRSLEELEVDFRLGKS</sequence>
<dbReference type="PRINTS" id="PR00171">
    <property type="entry name" value="SUGRTRNSPORT"/>
</dbReference>
<evidence type="ECO:0000256" key="9">
    <source>
        <dbReference type="SAM" id="Phobius"/>
    </source>
</evidence>
<feature type="domain" description="Major facilitator superfamily (MFS) profile" evidence="10">
    <location>
        <begin position="65"/>
        <end position="502"/>
    </location>
</feature>
<keyword evidence="3 7" id="KW-0813">Transport</keyword>
<dbReference type="Pfam" id="PF00083">
    <property type="entry name" value="Sugar_tr"/>
    <property type="match status" value="1"/>
</dbReference>
<gene>
    <name evidence="11" type="ORF">GMA10_04120</name>
</gene>
<dbReference type="InterPro" id="IPR005828">
    <property type="entry name" value="MFS_sugar_transport-like"/>
</dbReference>
<dbReference type="PROSITE" id="PS50850">
    <property type="entry name" value="MFS"/>
    <property type="match status" value="1"/>
</dbReference>
<dbReference type="PANTHER" id="PTHR48020">
    <property type="entry name" value="PROTON MYO-INOSITOL COTRANSPORTER"/>
    <property type="match status" value="1"/>
</dbReference>
<evidence type="ECO:0000256" key="5">
    <source>
        <dbReference type="ARBA" id="ARBA00022989"/>
    </source>
</evidence>
<evidence type="ECO:0000256" key="2">
    <source>
        <dbReference type="ARBA" id="ARBA00010992"/>
    </source>
</evidence>
<dbReference type="AlphaFoldDB" id="A0A7K1LGU2"/>
<feature type="transmembrane region" description="Helical" evidence="9">
    <location>
        <begin position="102"/>
        <end position="119"/>
    </location>
</feature>
<keyword evidence="4 9" id="KW-0812">Transmembrane</keyword>
<name>A0A7K1LGU2_9MICC</name>
<feature type="transmembrane region" description="Helical" evidence="9">
    <location>
        <begin position="219"/>
        <end position="238"/>
    </location>
</feature>
<feature type="transmembrane region" description="Helical" evidence="9">
    <location>
        <begin position="161"/>
        <end position="183"/>
    </location>
</feature>
<evidence type="ECO:0000313" key="12">
    <source>
        <dbReference type="Proteomes" id="UP000462152"/>
    </source>
</evidence>
<feature type="transmembrane region" description="Helical" evidence="9">
    <location>
        <begin position="479"/>
        <end position="498"/>
    </location>
</feature>
<evidence type="ECO:0000256" key="3">
    <source>
        <dbReference type="ARBA" id="ARBA00022448"/>
    </source>
</evidence>
<feature type="transmembrane region" description="Helical" evidence="9">
    <location>
        <begin position="447"/>
        <end position="467"/>
    </location>
</feature>
<dbReference type="GO" id="GO:0005886">
    <property type="term" value="C:plasma membrane"/>
    <property type="evidence" value="ECO:0007669"/>
    <property type="project" value="UniProtKB-SubCell"/>
</dbReference>
<dbReference type="Proteomes" id="UP000462152">
    <property type="component" value="Unassembled WGS sequence"/>
</dbReference>
<dbReference type="PANTHER" id="PTHR48020:SF12">
    <property type="entry name" value="PROTON MYO-INOSITOL COTRANSPORTER"/>
    <property type="match status" value="1"/>
</dbReference>
<evidence type="ECO:0000256" key="4">
    <source>
        <dbReference type="ARBA" id="ARBA00022692"/>
    </source>
</evidence>
<evidence type="ECO:0000256" key="6">
    <source>
        <dbReference type="ARBA" id="ARBA00023136"/>
    </source>
</evidence>
<comment type="caution">
    <text evidence="11">The sequence shown here is derived from an EMBL/GenBank/DDBJ whole genome shotgun (WGS) entry which is preliminary data.</text>
</comment>
<dbReference type="EMBL" id="WOGT01000001">
    <property type="protein sequence ID" value="MUN54405.1"/>
    <property type="molecule type" value="Genomic_DNA"/>
</dbReference>
<dbReference type="InterPro" id="IPR003663">
    <property type="entry name" value="Sugar/inositol_transpt"/>
</dbReference>
<evidence type="ECO:0000259" key="10">
    <source>
        <dbReference type="PROSITE" id="PS50850"/>
    </source>
</evidence>
<dbReference type="PROSITE" id="PS00217">
    <property type="entry name" value="SUGAR_TRANSPORT_2"/>
    <property type="match status" value="1"/>
</dbReference>
<evidence type="ECO:0000256" key="7">
    <source>
        <dbReference type="RuleBase" id="RU003346"/>
    </source>
</evidence>
<evidence type="ECO:0000256" key="8">
    <source>
        <dbReference type="SAM" id="MobiDB-lite"/>
    </source>
</evidence>
<dbReference type="InterPro" id="IPR050814">
    <property type="entry name" value="Myo-inositol_Transporter"/>
</dbReference>
<dbReference type="GO" id="GO:0022857">
    <property type="term" value="F:transmembrane transporter activity"/>
    <property type="evidence" value="ECO:0007669"/>
    <property type="project" value="InterPro"/>
</dbReference>
<dbReference type="Gene3D" id="1.20.1250.20">
    <property type="entry name" value="MFS general substrate transporter like domains"/>
    <property type="match status" value="1"/>
</dbReference>
<feature type="transmembrane region" description="Helical" evidence="9">
    <location>
        <begin position="64"/>
        <end position="90"/>
    </location>
</feature>
<comment type="subcellular location">
    <subcellularLocation>
        <location evidence="1">Cell membrane</location>
        <topology evidence="1">Multi-pass membrane protein</topology>
    </subcellularLocation>
</comment>
<organism evidence="11 12">
    <name type="scientific">Rothia koreensis</name>
    <dbReference type="NCBI Taxonomy" id="592378"/>
    <lineage>
        <taxon>Bacteria</taxon>
        <taxon>Bacillati</taxon>
        <taxon>Actinomycetota</taxon>
        <taxon>Actinomycetes</taxon>
        <taxon>Micrococcales</taxon>
        <taxon>Micrococcaceae</taxon>
        <taxon>Rothia</taxon>
    </lineage>
</organism>
<dbReference type="InterPro" id="IPR005829">
    <property type="entry name" value="Sugar_transporter_CS"/>
</dbReference>
<evidence type="ECO:0000313" key="11">
    <source>
        <dbReference type="EMBL" id="MUN54405.1"/>
    </source>
</evidence>